<comment type="caution">
    <text evidence="2">The sequence shown here is derived from an EMBL/GenBank/DDBJ whole genome shotgun (WGS) entry which is preliminary data.</text>
</comment>
<keyword evidence="3" id="KW-1185">Reference proteome</keyword>
<evidence type="ECO:0008006" key="4">
    <source>
        <dbReference type="Google" id="ProtNLM"/>
    </source>
</evidence>
<organism evidence="2 3">
    <name type="scientific">Microvirga puerhi</name>
    <dbReference type="NCBI Taxonomy" id="2876078"/>
    <lineage>
        <taxon>Bacteria</taxon>
        <taxon>Pseudomonadati</taxon>
        <taxon>Pseudomonadota</taxon>
        <taxon>Alphaproteobacteria</taxon>
        <taxon>Hyphomicrobiales</taxon>
        <taxon>Methylobacteriaceae</taxon>
        <taxon>Microvirga</taxon>
    </lineage>
</organism>
<dbReference type="RefSeq" id="WP_224313177.1">
    <property type="nucleotide sequence ID" value="NZ_JAIRBM010000007.1"/>
</dbReference>
<evidence type="ECO:0000313" key="2">
    <source>
        <dbReference type="EMBL" id="MBZ6076856.1"/>
    </source>
</evidence>
<keyword evidence="1" id="KW-0732">Signal</keyword>
<dbReference type="Proteomes" id="UP000704176">
    <property type="component" value="Unassembled WGS sequence"/>
</dbReference>
<name>A0ABS7VMV5_9HYPH</name>
<reference evidence="2 3" key="1">
    <citation type="submission" date="2021-09" db="EMBL/GenBank/DDBJ databases">
        <title>The complete genome sequence of a new microorganism.</title>
        <authorList>
            <person name="Zi Z."/>
        </authorList>
    </citation>
    <scope>NUCLEOTIDE SEQUENCE [LARGE SCALE GENOMIC DNA]</scope>
    <source>
        <strain evidence="2 3">WGZ8</strain>
    </source>
</reference>
<evidence type="ECO:0000313" key="3">
    <source>
        <dbReference type="Proteomes" id="UP000704176"/>
    </source>
</evidence>
<proteinExistence type="predicted"/>
<feature type="signal peptide" evidence="1">
    <location>
        <begin position="1"/>
        <end position="18"/>
    </location>
</feature>
<feature type="chain" id="PRO_5045365144" description="UrcA family protein" evidence="1">
    <location>
        <begin position="19"/>
        <end position="113"/>
    </location>
</feature>
<protein>
    <recommendedName>
        <fullName evidence="4">UrcA family protein</fullName>
    </recommendedName>
</protein>
<sequence length="113" mass="12453">MLRYIAVPLLFFVTPALAQQVPRLDIQSTCKAAVALDATDKSPEANCMRDETGARDELAKQWSSFAEPLRKRCIEETSIGGYPSYVEVLTCVQTASGNTTAPAPTTTYRRPRK</sequence>
<accession>A0ABS7VMV5</accession>
<gene>
    <name evidence="2" type="ORF">K9B37_11275</name>
</gene>
<evidence type="ECO:0000256" key="1">
    <source>
        <dbReference type="SAM" id="SignalP"/>
    </source>
</evidence>
<dbReference type="EMBL" id="JAIRBM010000007">
    <property type="protein sequence ID" value="MBZ6076856.1"/>
    <property type="molecule type" value="Genomic_DNA"/>
</dbReference>